<accession>A0A1W1H6I1</accession>
<dbReference type="SUPFAM" id="SSF52172">
    <property type="entry name" value="CheY-like"/>
    <property type="match status" value="1"/>
</dbReference>
<dbReference type="Gene3D" id="3.40.50.2300">
    <property type="match status" value="1"/>
</dbReference>
<keyword evidence="6" id="KW-0274">FAD</keyword>
<dbReference type="Gene3D" id="3.50.50.60">
    <property type="entry name" value="FAD/NAD(P)-binding domain"/>
    <property type="match status" value="2"/>
</dbReference>
<dbReference type="Pfam" id="PF13450">
    <property type="entry name" value="NAD_binding_8"/>
    <property type="match status" value="1"/>
</dbReference>
<dbReference type="Pfam" id="PF13187">
    <property type="entry name" value="Fer4_9"/>
    <property type="match status" value="1"/>
</dbReference>
<dbReference type="OrthoDB" id="9766627at2"/>
<feature type="domain" description="4Fe-4S ferredoxin-type" evidence="13">
    <location>
        <begin position="116"/>
        <end position="147"/>
    </location>
</feature>
<dbReference type="InterPro" id="IPR003953">
    <property type="entry name" value="FAD-dep_OxRdtase_2_FAD-bd"/>
</dbReference>
<name>A0A1W1H6I1_9BACT</name>
<dbReference type="GO" id="GO:0051539">
    <property type="term" value="F:4 iron, 4 sulfur cluster binding"/>
    <property type="evidence" value="ECO:0007669"/>
    <property type="project" value="UniProtKB-KW"/>
</dbReference>
<dbReference type="InterPro" id="IPR036188">
    <property type="entry name" value="FAD/NAD-bd_sf"/>
</dbReference>
<dbReference type="PANTHER" id="PTHR43498:SF1">
    <property type="entry name" value="COB--COM HETERODISULFIDE REDUCTASE IRON-SULFUR SUBUNIT A"/>
    <property type="match status" value="1"/>
</dbReference>
<keyword evidence="7 14" id="KW-0560">Oxidoreductase</keyword>
<dbReference type="RefSeq" id="WP_080804439.1">
    <property type="nucleotide sequence ID" value="NZ_LT828547.1"/>
</dbReference>
<dbReference type="PROSITE" id="PS51379">
    <property type="entry name" value="4FE4S_FER_2"/>
    <property type="match status" value="4"/>
</dbReference>
<organism evidence="14 15">
    <name type="scientific">Desulfamplus magnetovallimortis</name>
    <dbReference type="NCBI Taxonomy" id="1246637"/>
    <lineage>
        <taxon>Bacteria</taxon>
        <taxon>Pseudomonadati</taxon>
        <taxon>Thermodesulfobacteriota</taxon>
        <taxon>Desulfobacteria</taxon>
        <taxon>Desulfobacterales</taxon>
        <taxon>Desulfobacteraceae</taxon>
        <taxon>Desulfamplus</taxon>
    </lineage>
</organism>
<dbReference type="SUPFAM" id="SSF54862">
    <property type="entry name" value="4Fe-4S ferredoxins"/>
    <property type="match status" value="2"/>
</dbReference>
<feature type="domain" description="4Fe-4S ferredoxin-type" evidence="13">
    <location>
        <begin position="1142"/>
        <end position="1171"/>
    </location>
</feature>
<gene>
    <name evidence="14" type="primary">hdrA</name>
    <name evidence="14" type="ORF">MTBBW1_1230033</name>
</gene>
<evidence type="ECO:0000256" key="9">
    <source>
        <dbReference type="ARBA" id="ARBA00023014"/>
    </source>
</evidence>
<protein>
    <submittedName>
        <fullName evidence="14">HdrA4</fullName>
        <ecNumber evidence="14">1.8.98.1</ecNumber>
    </submittedName>
</protein>
<feature type="domain" description="4Fe-4S ferredoxin-type" evidence="13">
    <location>
        <begin position="164"/>
        <end position="193"/>
    </location>
</feature>
<dbReference type="GO" id="GO:0046872">
    <property type="term" value="F:metal ion binding"/>
    <property type="evidence" value="ECO:0007669"/>
    <property type="project" value="UniProtKB-KW"/>
</dbReference>
<feature type="region of interest" description="Disordered" evidence="11">
    <location>
        <begin position="572"/>
        <end position="600"/>
    </location>
</feature>
<dbReference type="InterPro" id="IPR017900">
    <property type="entry name" value="4Fe4S_Fe_S_CS"/>
</dbReference>
<dbReference type="InterPro" id="IPR039650">
    <property type="entry name" value="HdrA-like"/>
</dbReference>
<evidence type="ECO:0000256" key="5">
    <source>
        <dbReference type="ARBA" id="ARBA00022723"/>
    </source>
</evidence>
<dbReference type="SMART" id="SM00448">
    <property type="entry name" value="REC"/>
    <property type="match status" value="1"/>
</dbReference>
<sequence>MNEQQEKLPEKGKGAIVVGAGIGGIRSALDLADAGHHVTLIEKAPHMGGILSKLDYQFPTDRCGMCRMLPMMHRDSASQYCLRRGLFHDNIDLMLSTTIEKIEGESGNYTVQLRQKKQYVNPELCTGCGECTEVCPVGDIPDRFNEGSTTHKAIYLPLPHAIPKRYTIDINSCTLCGACVDACPENAITLPEDQKKNFRILVVDDELIVRDSIKEWFDFEGYPVDMAESGQIALEMIEKNEYSLMLLDIRMAEMEGTEVLKRAKEIAPELQVVMMTAYATVETAVETMKRGALEYIIKPFDPDTLIEKVNSIYQSGRQSDDVVMEVDAGALIMACGTDYYNPDSGKNTFGYKVYPDVITSLEFERMVSGSGATGGEIIRPSNGEVPKRIAWIQCVGSRDVHSGASYCSSVCCMFALKEAVLTRKRSGGTIETVIYYMDMRCFGKEFEAYRKEAEEKYQVILKRIRPHSVRMDNESGKLRIFIADSGVSTSEVISDSTSEVMSDSTSEVISDSTPDTMSKMPSFSDSKKDEVFDMVVLSVGQRPSSEAMALSELTGVPLNEFGFPETGVFPESALPMLSDSGTSGGTSSGAGASNRSAGGTSNKNAIFVGGAFGGLKDISESVIHASAAAAEAMKILNQLRGNRAPLQPEFRNGYSGASSPILSSEVKITSKLAAFRNPGYDEGDSSKGNAPGDVKSKSSGSAVGQKSSGSTVTQMIKPVSVEQKVLIIGAGISGMTAALLIADSGYKVILVEKKHVVGGNLNWLASNLNGNNFPALLAEMKEKIDKHPLIFLYSGWEVVECRGEVGNFSSTIEKTEEKKEKGEAATNYGGIREVIKHGAVIIATGASEADTASYSRGKSDAIITLKQMQEALNNTKTNQIQQNLNSKVQNIISGNSADVEADATIPVIDFAKLETVVMIQCVDSRDEIKPYCSRVCCTSALKHALSLKKINPDIDIYILYRDMMSPGFTEKYYNQARESGIIFIQYTSDKKPQVYVEKGNSDNVDGDDLQQEKQNCDLIKIRLDEPVIGRTIEISGDLLVLATGVVPSEAVGFSLSQDSANSHLSLQYSGLAEIMGIKNDEYHFFRQADSKWRPVDSTREGIFICGTAIGPRDVEESIISARAAAMRAMCIITHDKIQPSSVTAGVKTSLCSLCLRCVDTCPYDARHLNEETMKIDVNAAMCQGCGACAAICPNSASFVSGFTDQQMFETIDAAIGY</sequence>
<feature type="domain" description="Response regulatory" evidence="12">
    <location>
        <begin position="199"/>
        <end position="313"/>
    </location>
</feature>
<feature type="region of interest" description="Disordered" evidence="11">
    <location>
        <begin position="679"/>
        <end position="709"/>
    </location>
</feature>
<evidence type="ECO:0000259" key="13">
    <source>
        <dbReference type="PROSITE" id="PS51379"/>
    </source>
</evidence>
<reference evidence="14 15" key="1">
    <citation type="submission" date="2017-03" db="EMBL/GenBank/DDBJ databases">
        <authorList>
            <person name="Afonso C.L."/>
            <person name="Miller P.J."/>
            <person name="Scott M.A."/>
            <person name="Spackman E."/>
            <person name="Goraichik I."/>
            <person name="Dimitrov K.M."/>
            <person name="Suarez D.L."/>
            <person name="Swayne D.E."/>
        </authorList>
    </citation>
    <scope>NUCLEOTIDE SEQUENCE [LARGE SCALE GENOMIC DNA]</scope>
    <source>
        <strain evidence="14">PRJEB14757</strain>
    </source>
</reference>
<evidence type="ECO:0000256" key="2">
    <source>
        <dbReference type="ARBA" id="ARBA00006561"/>
    </source>
</evidence>
<dbReference type="PROSITE" id="PS00198">
    <property type="entry name" value="4FE4S_FER_1"/>
    <property type="match status" value="2"/>
</dbReference>
<dbReference type="InterPro" id="IPR017896">
    <property type="entry name" value="4Fe4S_Fe-S-bd"/>
</dbReference>
<keyword evidence="10" id="KW-0597">Phosphoprotein</keyword>
<evidence type="ECO:0000256" key="3">
    <source>
        <dbReference type="ARBA" id="ARBA00022485"/>
    </source>
</evidence>
<dbReference type="GO" id="GO:0000160">
    <property type="term" value="P:phosphorelay signal transduction system"/>
    <property type="evidence" value="ECO:0007669"/>
    <property type="project" value="InterPro"/>
</dbReference>
<dbReference type="GO" id="GO:0051912">
    <property type="term" value="F:CoB--CoM heterodisulfide reductase activity"/>
    <property type="evidence" value="ECO:0007669"/>
    <property type="project" value="UniProtKB-EC"/>
</dbReference>
<feature type="modified residue" description="4-aspartylphosphate" evidence="10">
    <location>
        <position position="248"/>
    </location>
</feature>
<keyword evidence="9" id="KW-0411">Iron-sulfur</keyword>
<feature type="region of interest" description="Disordered" evidence="11">
    <location>
        <begin position="496"/>
        <end position="524"/>
    </location>
</feature>
<dbReference type="Proteomes" id="UP000191931">
    <property type="component" value="Unassembled WGS sequence"/>
</dbReference>
<evidence type="ECO:0000256" key="8">
    <source>
        <dbReference type="ARBA" id="ARBA00023004"/>
    </source>
</evidence>
<dbReference type="Gene3D" id="3.30.70.20">
    <property type="match status" value="3"/>
</dbReference>
<dbReference type="PANTHER" id="PTHR43498">
    <property type="entry name" value="FERREDOXIN:COB-COM HETERODISULFIDE REDUCTASE SUBUNIT A"/>
    <property type="match status" value="1"/>
</dbReference>
<keyword evidence="8" id="KW-0408">Iron</keyword>
<evidence type="ECO:0000259" key="12">
    <source>
        <dbReference type="PROSITE" id="PS50110"/>
    </source>
</evidence>
<dbReference type="InterPro" id="IPR011006">
    <property type="entry name" value="CheY-like_superfamily"/>
</dbReference>
<comment type="similarity">
    <text evidence="2">Belongs to the HdrA family.</text>
</comment>
<dbReference type="SUPFAM" id="SSF51971">
    <property type="entry name" value="Nucleotide-binding domain"/>
    <property type="match status" value="2"/>
</dbReference>
<evidence type="ECO:0000256" key="10">
    <source>
        <dbReference type="PROSITE-ProRule" id="PRU00169"/>
    </source>
</evidence>
<evidence type="ECO:0000313" key="14">
    <source>
        <dbReference type="EMBL" id="SLM28062.1"/>
    </source>
</evidence>
<evidence type="ECO:0000256" key="4">
    <source>
        <dbReference type="ARBA" id="ARBA00022630"/>
    </source>
</evidence>
<dbReference type="Pfam" id="PF00890">
    <property type="entry name" value="FAD_binding_2"/>
    <property type="match status" value="1"/>
</dbReference>
<proteinExistence type="inferred from homology"/>
<feature type="compositionally biased region" description="Low complexity" evidence="11">
    <location>
        <begin position="589"/>
        <end position="600"/>
    </location>
</feature>
<feature type="domain" description="4Fe-4S ferredoxin-type" evidence="13">
    <location>
        <begin position="1173"/>
        <end position="1202"/>
    </location>
</feature>
<comment type="cofactor">
    <cofactor evidence="1">
        <name>FAD</name>
        <dbReference type="ChEBI" id="CHEBI:57692"/>
    </cofactor>
</comment>
<keyword evidence="15" id="KW-1185">Reference proteome</keyword>
<dbReference type="Pfam" id="PF00072">
    <property type="entry name" value="Response_reg"/>
    <property type="match status" value="1"/>
</dbReference>
<evidence type="ECO:0000313" key="15">
    <source>
        <dbReference type="Proteomes" id="UP000191931"/>
    </source>
</evidence>
<dbReference type="PRINTS" id="PR00469">
    <property type="entry name" value="PNDRDTASEII"/>
</dbReference>
<evidence type="ECO:0000256" key="6">
    <source>
        <dbReference type="ARBA" id="ARBA00022827"/>
    </source>
</evidence>
<keyword evidence="5" id="KW-0479">Metal-binding</keyword>
<dbReference type="EMBL" id="FWEV01000028">
    <property type="protein sequence ID" value="SLM28062.1"/>
    <property type="molecule type" value="Genomic_DNA"/>
</dbReference>
<keyword evidence="4" id="KW-0285">Flavoprotein</keyword>
<evidence type="ECO:0000256" key="11">
    <source>
        <dbReference type="SAM" id="MobiDB-lite"/>
    </source>
</evidence>
<dbReference type="AlphaFoldDB" id="A0A1W1H6I1"/>
<feature type="compositionally biased region" description="Polar residues" evidence="11">
    <location>
        <begin position="697"/>
        <end position="709"/>
    </location>
</feature>
<dbReference type="Pfam" id="PF13237">
    <property type="entry name" value="Fer4_10"/>
    <property type="match status" value="1"/>
</dbReference>
<evidence type="ECO:0000256" key="1">
    <source>
        <dbReference type="ARBA" id="ARBA00001974"/>
    </source>
</evidence>
<keyword evidence="3" id="KW-0004">4Fe-4S</keyword>
<dbReference type="PROSITE" id="PS50110">
    <property type="entry name" value="RESPONSE_REGULATORY"/>
    <property type="match status" value="1"/>
</dbReference>
<dbReference type="EC" id="1.8.98.1" evidence="14"/>
<dbReference type="STRING" id="1246637.MTBBW1_1230033"/>
<evidence type="ECO:0000256" key="7">
    <source>
        <dbReference type="ARBA" id="ARBA00023002"/>
    </source>
</evidence>
<dbReference type="InterPro" id="IPR001789">
    <property type="entry name" value="Sig_transdc_resp-reg_receiver"/>
</dbReference>